<dbReference type="AlphaFoldDB" id="A0A3N0CMY5"/>
<dbReference type="InterPro" id="IPR005693">
    <property type="entry name" value="Mce"/>
</dbReference>
<feature type="domain" description="Mammalian cell entry C-terminal" evidence="3">
    <location>
        <begin position="132"/>
        <end position="301"/>
    </location>
</feature>
<sequence length="423" mass="43631">MMRWSLRRGAGVLVAGAVLATGSGCGLLSNGAYELPLPGGADLGSDPITLTANFSDVLDLVPQSSVRVDNVAVGRVTKITLAPDEQSAQVELKVNGEVPLPVGTVARLQNTSLLGEKFVALLRPQGPADGPALESGDRLGQEQTSQAAEVEQVLGALSMVLNGGDVGKFQEISQELQQVTDGRTGQVRSALEEIHGFVSVLNSRRGAITAALDGLGDLAATLKQDRGKIATALDGLSPGLASLADQRTQFVSMLGALDRLAKVTVQTLDTSQEDIVADLRALAPILDRLAAAGANLPKALEILLTYPFPDSVLGAIKEDYLNVFITTNYRTPATCSAQGCAWPQATSGRAATYKSAGRKSVPNLLPPTSSPLPGLPAPTVSVPTRKPTPTTTPSTPFTTSSESPTPDAPSGASSPTGSPEAGE</sequence>
<evidence type="ECO:0000256" key="1">
    <source>
        <dbReference type="SAM" id="MobiDB-lite"/>
    </source>
</evidence>
<gene>
    <name evidence="4" type="ORF">EFK50_02255</name>
</gene>
<dbReference type="GO" id="GO:0005576">
    <property type="term" value="C:extracellular region"/>
    <property type="evidence" value="ECO:0007669"/>
    <property type="project" value="TreeGrafter"/>
</dbReference>
<organism evidence="4 5">
    <name type="scientific">Nocardioides marmoriginsengisoli</name>
    <dbReference type="NCBI Taxonomy" id="661483"/>
    <lineage>
        <taxon>Bacteria</taxon>
        <taxon>Bacillati</taxon>
        <taxon>Actinomycetota</taxon>
        <taxon>Actinomycetes</taxon>
        <taxon>Propionibacteriales</taxon>
        <taxon>Nocardioidaceae</taxon>
        <taxon>Nocardioides</taxon>
    </lineage>
</organism>
<proteinExistence type="predicted"/>
<dbReference type="PANTHER" id="PTHR33371:SF15">
    <property type="entry name" value="LIPOPROTEIN LPRN"/>
    <property type="match status" value="1"/>
</dbReference>
<feature type="domain" description="Mce/MlaD" evidence="2">
    <location>
        <begin position="47"/>
        <end position="122"/>
    </location>
</feature>
<dbReference type="NCBIfam" id="TIGR00996">
    <property type="entry name" value="Mtu_fam_mce"/>
    <property type="match status" value="1"/>
</dbReference>
<dbReference type="InterPro" id="IPR052336">
    <property type="entry name" value="MlaD_Phospholipid_Transporter"/>
</dbReference>
<dbReference type="PROSITE" id="PS51257">
    <property type="entry name" value="PROKAR_LIPOPROTEIN"/>
    <property type="match status" value="1"/>
</dbReference>
<reference evidence="4 5" key="1">
    <citation type="submission" date="2018-11" db="EMBL/GenBank/DDBJ databases">
        <authorList>
            <person name="Li F."/>
        </authorList>
    </citation>
    <scope>NUCLEOTIDE SEQUENCE [LARGE SCALE GENOMIC DNA]</scope>
    <source>
        <strain evidence="4 5">Gsoil 097</strain>
    </source>
</reference>
<dbReference type="OrthoDB" id="9774928at2"/>
<evidence type="ECO:0000259" key="2">
    <source>
        <dbReference type="Pfam" id="PF02470"/>
    </source>
</evidence>
<protein>
    <submittedName>
        <fullName evidence="4">MCE family protein</fullName>
    </submittedName>
</protein>
<evidence type="ECO:0000259" key="3">
    <source>
        <dbReference type="Pfam" id="PF11887"/>
    </source>
</evidence>
<dbReference type="InterPro" id="IPR024516">
    <property type="entry name" value="Mce_C"/>
</dbReference>
<name>A0A3N0CMY5_9ACTN</name>
<feature type="compositionally biased region" description="Low complexity" evidence="1">
    <location>
        <begin position="377"/>
        <end position="423"/>
    </location>
</feature>
<keyword evidence="5" id="KW-1185">Reference proteome</keyword>
<dbReference type="PANTHER" id="PTHR33371">
    <property type="entry name" value="INTERMEMBRANE PHOSPHOLIPID TRANSPORT SYSTEM BINDING PROTEIN MLAD-RELATED"/>
    <property type="match status" value="1"/>
</dbReference>
<dbReference type="Pfam" id="PF02470">
    <property type="entry name" value="MlaD"/>
    <property type="match status" value="1"/>
</dbReference>
<dbReference type="Pfam" id="PF11887">
    <property type="entry name" value="Mce4_CUP1"/>
    <property type="match status" value="1"/>
</dbReference>
<comment type="caution">
    <text evidence="4">The sequence shown here is derived from an EMBL/GenBank/DDBJ whole genome shotgun (WGS) entry which is preliminary data.</text>
</comment>
<feature type="region of interest" description="Disordered" evidence="1">
    <location>
        <begin position="353"/>
        <end position="423"/>
    </location>
</feature>
<accession>A0A3N0CMY5</accession>
<evidence type="ECO:0000313" key="5">
    <source>
        <dbReference type="Proteomes" id="UP000267128"/>
    </source>
</evidence>
<dbReference type="InterPro" id="IPR003399">
    <property type="entry name" value="Mce/MlaD"/>
</dbReference>
<dbReference type="EMBL" id="RJSE01000003">
    <property type="protein sequence ID" value="RNL64834.1"/>
    <property type="molecule type" value="Genomic_DNA"/>
</dbReference>
<feature type="compositionally biased region" description="Pro residues" evidence="1">
    <location>
        <begin position="364"/>
        <end position="376"/>
    </location>
</feature>
<dbReference type="Proteomes" id="UP000267128">
    <property type="component" value="Unassembled WGS sequence"/>
</dbReference>
<evidence type="ECO:0000313" key="4">
    <source>
        <dbReference type="EMBL" id="RNL64834.1"/>
    </source>
</evidence>